<sequence length="662" mass="69124">MPGVDLAKLRAAQEAAAAAGSQKAQQALAAQANGGNALGGSVTLQNPVIPNQTGGSMTTYSPPAATPAPVASGAPAVSMAPTTNYVQQGTSVTGSSGAGKTLNDILYAKDQYDAGNKQWASSTAQGLYSQLDPALARQVQGMSAAQLRQYLAGQSTQPGPSAPAATPSAPSVGAAFYPSGGSPANGSAAPAQPGYQSTYTGPDLTGMTNQLNTLYDNRLSAETQKLRDALATALQGYNAQETQARQSAYDNRNAADVAAMQGQQGMNEVMANMGLTGDGQNLTLAAAQAASRQGALTDINRAETNALQNISEQRANLQNNAAQNELALAQSVGADKAAALYDLLKYGDTRAFEVDQSNYGRYRDDINQQFAEDQFGWQKLMQEAGLTGVYNGQSTMAGKQQNLDAALAYSQLTGQVLSPQSDWSGLVRQASSGSAPLSLAGQQAQLQRQQANFGAAIDVAGLTGAIVNPQADWSGLFRQAAAGGNGPTMAALQQAMAQQNYSRGVYESDRSYELQANSQSQQNSNSSFGRLVDIWKLTGQAPAGLESYGVQAGMPYSDGAANKIRTIDPNEIKSLAQSFQYAGQDPGGKSYRYTPPKTNQDARYNVWVDTVTSMRSQGYDDGSIAQVLRYMGITGEEETSFLKRNGNGGGNYTTPAQPSAGK</sequence>
<name>A0A6H2H0F2_9BACL</name>
<proteinExistence type="predicted"/>
<accession>A0A6H2H0F2</accession>
<dbReference type="Proteomes" id="UP000502136">
    <property type="component" value="Chromosome"/>
</dbReference>
<feature type="region of interest" description="Disordered" evidence="2">
    <location>
        <begin position="183"/>
        <end position="203"/>
    </location>
</feature>
<feature type="coiled-coil region" evidence="1">
    <location>
        <begin position="300"/>
        <end position="327"/>
    </location>
</feature>
<reference evidence="3 4" key="1">
    <citation type="submission" date="2020-04" db="EMBL/GenBank/DDBJ databases">
        <title>Novel Paenibacillus strain UniB2 isolated from commercial digestive syrup.</title>
        <authorList>
            <person name="Thorat V."/>
            <person name="Kirdat K."/>
            <person name="Tiwarekar B."/>
            <person name="Yadav A."/>
        </authorList>
    </citation>
    <scope>NUCLEOTIDE SEQUENCE [LARGE SCALE GENOMIC DNA]</scope>
    <source>
        <strain evidence="3 4">UniB2</strain>
    </source>
</reference>
<keyword evidence="1" id="KW-0175">Coiled coil</keyword>
<feature type="region of interest" description="Disordered" evidence="2">
    <location>
        <begin position="640"/>
        <end position="662"/>
    </location>
</feature>
<evidence type="ECO:0000256" key="2">
    <source>
        <dbReference type="SAM" id="MobiDB-lite"/>
    </source>
</evidence>
<dbReference type="RefSeq" id="WP_168908445.1">
    <property type="nucleotide sequence ID" value="NZ_CP051428.1"/>
</dbReference>
<keyword evidence="4" id="KW-1185">Reference proteome</keyword>
<evidence type="ECO:0000313" key="4">
    <source>
        <dbReference type="Proteomes" id="UP000502136"/>
    </source>
</evidence>
<evidence type="ECO:0000313" key="3">
    <source>
        <dbReference type="EMBL" id="QJC52896.1"/>
    </source>
</evidence>
<protein>
    <submittedName>
        <fullName evidence="3">Uncharacterized protein</fullName>
    </submittedName>
</protein>
<feature type="compositionally biased region" description="Polar residues" evidence="2">
    <location>
        <begin position="652"/>
        <end position="662"/>
    </location>
</feature>
<feature type="region of interest" description="Disordered" evidence="2">
    <location>
        <begin position="43"/>
        <end position="66"/>
    </location>
</feature>
<gene>
    <name evidence="3" type="ORF">HGI30_15865</name>
</gene>
<feature type="compositionally biased region" description="Low complexity" evidence="2">
    <location>
        <begin position="183"/>
        <end position="194"/>
    </location>
</feature>
<evidence type="ECO:0000256" key="1">
    <source>
        <dbReference type="SAM" id="Coils"/>
    </source>
</evidence>
<dbReference type="AlphaFoldDB" id="A0A6H2H0F2"/>
<organism evidence="3 4">
    <name type="scientific">Paenibacillus albicereus</name>
    <dbReference type="NCBI Taxonomy" id="2726185"/>
    <lineage>
        <taxon>Bacteria</taxon>
        <taxon>Bacillati</taxon>
        <taxon>Bacillota</taxon>
        <taxon>Bacilli</taxon>
        <taxon>Bacillales</taxon>
        <taxon>Paenibacillaceae</taxon>
        <taxon>Paenibacillus</taxon>
    </lineage>
</organism>
<feature type="compositionally biased region" description="Polar residues" evidence="2">
    <location>
        <begin position="43"/>
        <end position="60"/>
    </location>
</feature>
<dbReference type="KEGG" id="palr:HGI30_15865"/>
<dbReference type="EMBL" id="CP051428">
    <property type="protein sequence ID" value="QJC52896.1"/>
    <property type="molecule type" value="Genomic_DNA"/>
</dbReference>